<keyword evidence="1" id="KW-0812">Transmembrane</keyword>
<proteinExistence type="predicted"/>
<keyword evidence="1" id="KW-1133">Transmembrane helix</keyword>
<gene>
    <name evidence="2" type="ORF">ACFOZ5_17940</name>
</gene>
<sequence>MTTDNDSKDKKEARTLAIVLLILLAALAGAALLAMPMLADFNQAYLASGVDLKDAAIIAFATTMVVLVIFAIAAGDGLLGELQFMLLGFFLFFIVLWLLIAWIF</sequence>
<reference evidence="3" key="1">
    <citation type="journal article" date="2019" name="Int. J. Syst. Evol. Microbiol.">
        <title>The Global Catalogue of Microorganisms (GCM) 10K type strain sequencing project: providing services to taxonomists for standard genome sequencing and annotation.</title>
        <authorList>
            <consortium name="The Broad Institute Genomics Platform"/>
            <consortium name="The Broad Institute Genome Sequencing Center for Infectious Disease"/>
            <person name="Wu L."/>
            <person name="Ma J."/>
        </authorList>
    </citation>
    <scope>NUCLEOTIDE SEQUENCE [LARGE SCALE GENOMIC DNA]</scope>
    <source>
        <strain evidence="3">CECT 7297</strain>
    </source>
</reference>
<dbReference type="RefSeq" id="WP_379889903.1">
    <property type="nucleotide sequence ID" value="NZ_JBHSDI010000062.1"/>
</dbReference>
<evidence type="ECO:0000313" key="3">
    <source>
        <dbReference type="Proteomes" id="UP001595798"/>
    </source>
</evidence>
<feature type="transmembrane region" description="Helical" evidence="1">
    <location>
        <begin position="55"/>
        <end position="75"/>
    </location>
</feature>
<organism evidence="2 3">
    <name type="scientific">Marinobacter lacisalsi</name>
    <dbReference type="NCBI Taxonomy" id="475979"/>
    <lineage>
        <taxon>Bacteria</taxon>
        <taxon>Pseudomonadati</taxon>
        <taxon>Pseudomonadota</taxon>
        <taxon>Gammaproteobacteria</taxon>
        <taxon>Pseudomonadales</taxon>
        <taxon>Marinobacteraceae</taxon>
        <taxon>Marinobacter</taxon>
    </lineage>
</organism>
<accession>A0ABV8QLD5</accession>
<dbReference type="EMBL" id="JBHSDI010000062">
    <property type="protein sequence ID" value="MFC4260904.1"/>
    <property type="molecule type" value="Genomic_DNA"/>
</dbReference>
<evidence type="ECO:0000256" key="1">
    <source>
        <dbReference type="SAM" id="Phobius"/>
    </source>
</evidence>
<comment type="caution">
    <text evidence="2">The sequence shown here is derived from an EMBL/GenBank/DDBJ whole genome shotgun (WGS) entry which is preliminary data.</text>
</comment>
<keyword evidence="3" id="KW-1185">Reference proteome</keyword>
<feature type="transmembrane region" description="Helical" evidence="1">
    <location>
        <begin position="16"/>
        <end position="35"/>
    </location>
</feature>
<dbReference type="Proteomes" id="UP001595798">
    <property type="component" value="Unassembled WGS sequence"/>
</dbReference>
<evidence type="ECO:0000313" key="2">
    <source>
        <dbReference type="EMBL" id="MFC4260904.1"/>
    </source>
</evidence>
<protein>
    <submittedName>
        <fullName evidence="2">Uncharacterized protein</fullName>
    </submittedName>
</protein>
<name>A0ABV8QLD5_9GAMM</name>
<keyword evidence="1" id="KW-0472">Membrane</keyword>
<feature type="transmembrane region" description="Helical" evidence="1">
    <location>
        <begin position="82"/>
        <end position="103"/>
    </location>
</feature>